<name>A0A3N4IGT5_ASCIM</name>
<protein>
    <submittedName>
        <fullName evidence="3">Uncharacterized protein</fullName>
    </submittedName>
</protein>
<dbReference type="EMBL" id="ML119684">
    <property type="protein sequence ID" value="RPA80874.1"/>
    <property type="molecule type" value="Genomic_DNA"/>
</dbReference>
<sequence>MKPSFAALVALLPLLTFGAEIVKTTPLPTDSKWGLGAFGGKVEMIPYASRFIPDDIEVKSSKDLVNETLDEAESILNEGTTIKPVDLTEVSEEDQEEEPEEKEEEPVTVTSTSTVYVTTTVSRTHGPIEAEATPAPAPVRRSASARGHKHQAKRRHQHGARAKRFVTVRKQ</sequence>
<feature type="compositionally biased region" description="Acidic residues" evidence="1">
    <location>
        <begin position="89"/>
        <end position="106"/>
    </location>
</feature>
<feature type="compositionally biased region" description="Low complexity" evidence="1">
    <location>
        <begin position="107"/>
        <end position="145"/>
    </location>
</feature>
<dbReference type="AlphaFoldDB" id="A0A3N4IGT5"/>
<evidence type="ECO:0000256" key="1">
    <source>
        <dbReference type="SAM" id="MobiDB-lite"/>
    </source>
</evidence>
<evidence type="ECO:0000313" key="4">
    <source>
        <dbReference type="Proteomes" id="UP000275078"/>
    </source>
</evidence>
<proteinExistence type="predicted"/>
<organism evidence="3 4">
    <name type="scientific">Ascobolus immersus RN42</name>
    <dbReference type="NCBI Taxonomy" id="1160509"/>
    <lineage>
        <taxon>Eukaryota</taxon>
        <taxon>Fungi</taxon>
        <taxon>Dikarya</taxon>
        <taxon>Ascomycota</taxon>
        <taxon>Pezizomycotina</taxon>
        <taxon>Pezizomycetes</taxon>
        <taxon>Pezizales</taxon>
        <taxon>Ascobolaceae</taxon>
        <taxon>Ascobolus</taxon>
    </lineage>
</organism>
<gene>
    <name evidence="3" type="ORF">BJ508DRAFT_307073</name>
</gene>
<reference evidence="3 4" key="1">
    <citation type="journal article" date="2018" name="Nat. Ecol. Evol.">
        <title>Pezizomycetes genomes reveal the molecular basis of ectomycorrhizal truffle lifestyle.</title>
        <authorList>
            <person name="Murat C."/>
            <person name="Payen T."/>
            <person name="Noel B."/>
            <person name="Kuo A."/>
            <person name="Morin E."/>
            <person name="Chen J."/>
            <person name="Kohler A."/>
            <person name="Krizsan K."/>
            <person name="Balestrini R."/>
            <person name="Da Silva C."/>
            <person name="Montanini B."/>
            <person name="Hainaut M."/>
            <person name="Levati E."/>
            <person name="Barry K.W."/>
            <person name="Belfiori B."/>
            <person name="Cichocki N."/>
            <person name="Clum A."/>
            <person name="Dockter R.B."/>
            <person name="Fauchery L."/>
            <person name="Guy J."/>
            <person name="Iotti M."/>
            <person name="Le Tacon F."/>
            <person name="Lindquist E.A."/>
            <person name="Lipzen A."/>
            <person name="Malagnac F."/>
            <person name="Mello A."/>
            <person name="Molinier V."/>
            <person name="Miyauchi S."/>
            <person name="Poulain J."/>
            <person name="Riccioni C."/>
            <person name="Rubini A."/>
            <person name="Sitrit Y."/>
            <person name="Splivallo R."/>
            <person name="Traeger S."/>
            <person name="Wang M."/>
            <person name="Zifcakova L."/>
            <person name="Wipf D."/>
            <person name="Zambonelli A."/>
            <person name="Paolocci F."/>
            <person name="Nowrousian M."/>
            <person name="Ottonello S."/>
            <person name="Baldrian P."/>
            <person name="Spatafora J.W."/>
            <person name="Henrissat B."/>
            <person name="Nagy L.G."/>
            <person name="Aury J.M."/>
            <person name="Wincker P."/>
            <person name="Grigoriev I.V."/>
            <person name="Bonfante P."/>
            <person name="Martin F.M."/>
        </authorList>
    </citation>
    <scope>NUCLEOTIDE SEQUENCE [LARGE SCALE GENOMIC DNA]</scope>
    <source>
        <strain evidence="3 4">RN42</strain>
    </source>
</reference>
<feature type="signal peptide" evidence="2">
    <location>
        <begin position="1"/>
        <end position="18"/>
    </location>
</feature>
<accession>A0A3N4IGT5</accession>
<keyword evidence="4" id="KW-1185">Reference proteome</keyword>
<feature type="compositionally biased region" description="Basic residues" evidence="1">
    <location>
        <begin position="146"/>
        <end position="171"/>
    </location>
</feature>
<evidence type="ECO:0000313" key="3">
    <source>
        <dbReference type="EMBL" id="RPA80874.1"/>
    </source>
</evidence>
<dbReference type="Proteomes" id="UP000275078">
    <property type="component" value="Unassembled WGS sequence"/>
</dbReference>
<keyword evidence="2" id="KW-0732">Signal</keyword>
<feature type="chain" id="PRO_5018196419" evidence="2">
    <location>
        <begin position="19"/>
        <end position="171"/>
    </location>
</feature>
<evidence type="ECO:0000256" key="2">
    <source>
        <dbReference type="SAM" id="SignalP"/>
    </source>
</evidence>
<feature type="region of interest" description="Disordered" evidence="1">
    <location>
        <begin position="79"/>
        <end position="171"/>
    </location>
</feature>